<keyword evidence="1" id="KW-0520">NAD</keyword>
<dbReference type="Pfam" id="PF00499">
    <property type="entry name" value="Oxidored_q3"/>
    <property type="match status" value="1"/>
</dbReference>
<dbReference type="GO" id="GO:0008137">
    <property type="term" value="F:NADH dehydrogenase (ubiquinone) activity"/>
    <property type="evidence" value="ECO:0007669"/>
    <property type="project" value="UniProtKB-UniRule"/>
</dbReference>
<dbReference type="AlphaFoldDB" id="A0A1H9TBL3"/>
<evidence type="ECO:0000256" key="1">
    <source>
        <dbReference type="RuleBase" id="RU004429"/>
    </source>
</evidence>
<dbReference type="EC" id="7.1.1.-" evidence="1"/>
<dbReference type="EMBL" id="FOGZ01000020">
    <property type="protein sequence ID" value="SER94003.1"/>
    <property type="molecule type" value="Genomic_DNA"/>
</dbReference>
<dbReference type="GO" id="GO:0005886">
    <property type="term" value="C:plasma membrane"/>
    <property type="evidence" value="ECO:0007669"/>
    <property type="project" value="UniProtKB-SubCell"/>
</dbReference>
<feature type="transmembrane region" description="Helical" evidence="1">
    <location>
        <begin position="35"/>
        <end position="53"/>
    </location>
</feature>
<comment type="function">
    <text evidence="1">NDH-1 shuttles electrons from NADH, via FMN and iron-sulfur (Fe-S) centers, to quinones in the respiratory chain. Couples the redox reaction to proton translocation (for every two electrons transferred, four hydrogen ions are translocated across the cytoplasmic membrane), and thus conserves the redox energy in a proton gradient.</text>
</comment>
<dbReference type="InterPro" id="IPR042106">
    <property type="entry name" value="Nuo/plastoQ_OxRdtase_6_NuoJ"/>
</dbReference>
<gene>
    <name evidence="2" type="ORF">SAMN05443377_12020</name>
</gene>
<accession>A0A1H9TBL3</accession>
<proteinExistence type="inferred from homology"/>
<dbReference type="PANTHER" id="PTHR33269:SF19">
    <property type="entry name" value="NADH-QUINONE OXIDOREDUCTASE SUBUNIT J"/>
    <property type="match status" value="1"/>
</dbReference>
<dbReference type="OrthoDB" id="13239at2"/>
<comment type="catalytic activity">
    <reaction evidence="1">
        <text>a quinone + NADH + 5 H(+)(in) = a quinol + NAD(+) + 4 H(+)(out)</text>
        <dbReference type="Rhea" id="RHEA:57888"/>
        <dbReference type="ChEBI" id="CHEBI:15378"/>
        <dbReference type="ChEBI" id="CHEBI:24646"/>
        <dbReference type="ChEBI" id="CHEBI:57540"/>
        <dbReference type="ChEBI" id="CHEBI:57945"/>
        <dbReference type="ChEBI" id="CHEBI:132124"/>
    </reaction>
</comment>
<sequence length="296" mass="30410">MIPLVTGQAIAFWILGPLSIAAGAGMVFSRKPVHCALCLAGLMCCLAGLYASLDAPFLFVAQIIVYTGAVMMLFVFTMMMIGVDSVDEMVETIKGQRAATAIAVLGLAVLLVSAVGHGILTGSQGLAQANGQAGNVRSLAFLVFGRYVFAFEATAALLITAALAAMVLSHGEPLVGKERQRARLERRTKEFAATGADPGPLPSPGIYARHNSVDHPALLPDGAIADGSVIATLAARGAVIVDKGRLVAPTVRADQALADVHDEQHGILPGEAELSAAPGEAELSAVPGGPAKEITP</sequence>
<feature type="transmembrane region" description="Helical" evidence="1">
    <location>
        <begin position="6"/>
        <end position="28"/>
    </location>
</feature>
<feature type="transmembrane region" description="Helical" evidence="1">
    <location>
        <begin position="147"/>
        <end position="169"/>
    </location>
</feature>
<name>A0A1H9TBL3_9ACTN</name>
<dbReference type="Gene3D" id="1.20.120.1200">
    <property type="entry name" value="NADH-ubiquinone/plastoquinone oxidoreductase chain 6, subunit NuoJ"/>
    <property type="match status" value="1"/>
</dbReference>
<dbReference type="STRING" id="64702.SAMN05443377_12020"/>
<keyword evidence="1" id="KW-0472">Membrane</keyword>
<dbReference type="Proteomes" id="UP000198815">
    <property type="component" value="Unassembled WGS sequence"/>
</dbReference>
<keyword evidence="3" id="KW-1185">Reference proteome</keyword>
<keyword evidence="1" id="KW-0874">Quinone</keyword>
<evidence type="ECO:0000313" key="2">
    <source>
        <dbReference type="EMBL" id="SER94003.1"/>
    </source>
</evidence>
<reference evidence="2 3" key="1">
    <citation type="submission" date="2016-10" db="EMBL/GenBank/DDBJ databases">
        <authorList>
            <person name="de Groot N.N."/>
        </authorList>
    </citation>
    <scope>NUCLEOTIDE SEQUENCE [LARGE SCALE GENOMIC DNA]</scope>
    <source>
        <strain evidence="2 3">DSM 16859</strain>
    </source>
</reference>
<dbReference type="NCBIfam" id="NF005165">
    <property type="entry name" value="PRK06638.1-5"/>
    <property type="match status" value="1"/>
</dbReference>
<comment type="subcellular location">
    <subcellularLocation>
        <location evidence="1">Cell membrane</location>
        <topology evidence="1">Multi-pass membrane protein</topology>
    </subcellularLocation>
</comment>
<organism evidence="2 3">
    <name type="scientific">Propionibacterium cyclohexanicum</name>
    <dbReference type="NCBI Taxonomy" id="64702"/>
    <lineage>
        <taxon>Bacteria</taxon>
        <taxon>Bacillati</taxon>
        <taxon>Actinomycetota</taxon>
        <taxon>Actinomycetes</taxon>
        <taxon>Propionibacteriales</taxon>
        <taxon>Propionibacteriaceae</taxon>
        <taxon>Propionibacterium</taxon>
    </lineage>
</organism>
<dbReference type="InterPro" id="IPR001457">
    <property type="entry name" value="NADH_UbQ/plastoQ_OxRdtase_su6"/>
</dbReference>
<feature type="transmembrane region" description="Helical" evidence="1">
    <location>
        <begin position="59"/>
        <end position="86"/>
    </location>
</feature>
<protein>
    <recommendedName>
        <fullName evidence="1">NADH-quinone oxidoreductase subunit J</fullName>
        <ecNumber evidence="1">7.1.1.-</ecNumber>
    </recommendedName>
</protein>
<keyword evidence="1" id="KW-0812">Transmembrane</keyword>
<keyword evidence="1" id="KW-1133">Transmembrane helix</keyword>
<evidence type="ECO:0000313" key="3">
    <source>
        <dbReference type="Proteomes" id="UP000198815"/>
    </source>
</evidence>
<dbReference type="RefSeq" id="WP_091970459.1">
    <property type="nucleotide sequence ID" value="NZ_FOGZ01000020.1"/>
</dbReference>
<dbReference type="PANTHER" id="PTHR33269">
    <property type="entry name" value="NADH-UBIQUINONE OXIDOREDUCTASE CHAIN 6"/>
    <property type="match status" value="1"/>
</dbReference>
<feature type="transmembrane region" description="Helical" evidence="1">
    <location>
        <begin position="98"/>
        <end position="120"/>
    </location>
</feature>
<dbReference type="GO" id="GO:0048038">
    <property type="term" value="F:quinone binding"/>
    <property type="evidence" value="ECO:0007669"/>
    <property type="project" value="UniProtKB-UniRule"/>
</dbReference>
<keyword evidence="1" id="KW-1003">Cell membrane</keyword>
<comment type="similarity">
    <text evidence="1">Belongs to the complex I subunit 6 family.</text>
</comment>